<dbReference type="KEGG" id="spri:SPRI_3977"/>
<gene>
    <name evidence="2" type="ORF">SPRI_3977</name>
</gene>
<organism evidence="2">
    <name type="scientific">Streptomyces pristinaespiralis</name>
    <dbReference type="NCBI Taxonomy" id="38300"/>
    <lineage>
        <taxon>Bacteria</taxon>
        <taxon>Bacillati</taxon>
        <taxon>Actinomycetota</taxon>
        <taxon>Actinomycetes</taxon>
        <taxon>Kitasatosporales</taxon>
        <taxon>Streptomycetaceae</taxon>
        <taxon>Streptomyces</taxon>
    </lineage>
</organism>
<dbReference type="InterPro" id="IPR000182">
    <property type="entry name" value="GNAT_dom"/>
</dbReference>
<dbReference type="SUPFAM" id="SSF55729">
    <property type="entry name" value="Acyl-CoA N-acyltransferases (Nat)"/>
    <property type="match status" value="1"/>
</dbReference>
<dbReference type="Proteomes" id="UP000060513">
    <property type="component" value="Chromosome"/>
</dbReference>
<dbReference type="Gene3D" id="3.40.630.30">
    <property type="match status" value="1"/>
</dbReference>
<accession>A0A0M3QJ17</accession>
<feature type="compositionally biased region" description="Basic and acidic residues" evidence="1">
    <location>
        <begin position="170"/>
        <end position="179"/>
    </location>
</feature>
<dbReference type="Pfam" id="PF00583">
    <property type="entry name" value="Acetyltransf_1"/>
    <property type="match status" value="1"/>
</dbReference>
<dbReference type="EMBL" id="CP011340">
    <property type="protein sequence ID" value="ALC22283.1"/>
    <property type="molecule type" value="Genomic_DNA"/>
</dbReference>
<evidence type="ECO:0000256" key="1">
    <source>
        <dbReference type="SAM" id="MobiDB-lite"/>
    </source>
</evidence>
<evidence type="ECO:0000313" key="3">
    <source>
        <dbReference type="Proteomes" id="UP000060513"/>
    </source>
</evidence>
<dbReference type="InterPro" id="IPR016181">
    <property type="entry name" value="Acyl_CoA_acyltransferase"/>
</dbReference>
<dbReference type="CDD" id="cd04301">
    <property type="entry name" value="NAT_SF"/>
    <property type="match status" value="1"/>
</dbReference>
<evidence type="ECO:0000313" key="2">
    <source>
        <dbReference type="EMBL" id="ALC22283.1"/>
    </source>
</evidence>
<proteinExistence type="predicted"/>
<feature type="region of interest" description="Disordered" evidence="1">
    <location>
        <begin position="159"/>
        <end position="179"/>
    </location>
</feature>
<dbReference type="GeneID" id="97234978"/>
<reference evidence="2 3" key="1">
    <citation type="submission" date="2015-08" db="EMBL/GenBank/DDBJ databases">
        <title>Genome sequence of the pristinamycin over-producing bacterium Streptomyces pristinaespiralis HCCB10218.</title>
        <authorList>
            <person name="Tian J."/>
            <person name="Yang J."/>
            <person name="Li L."/>
            <person name="Ruan L."/>
            <person name="Wei W."/>
            <person name="Zheng G."/>
            <person name="Wei Z."/>
            <person name="Yang S."/>
            <person name="Ge M."/>
            <person name="Jiang W."/>
            <person name="Lu Y."/>
        </authorList>
    </citation>
    <scope>NUCLEOTIDE SEQUENCE [LARGE SCALE GENOMIC DNA]</scope>
    <source>
        <strain evidence="2 3">HCCB 10218</strain>
    </source>
</reference>
<protein>
    <submittedName>
        <fullName evidence="2">Acetyltransferase</fullName>
    </submittedName>
</protein>
<dbReference type="GO" id="GO:0016747">
    <property type="term" value="F:acyltransferase activity, transferring groups other than amino-acyl groups"/>
    <property type="evidence" value="ECO:0007669"/>
    <property type="project" value="InterPro"/>
</dbReference>
<dbReference type="PROSITE" id="PS51186">
    <property type="entry name" value="GNAT"/>
    <property type="match status" value="1"/>
</dbReference>
<dbReference type="OrthoDB" id="9799092at2"/>
<dbReference type="RefSeq" id="WP_037774293.1">
    <property type="nucleotide sequence ID" value="NZ_CP011340.1"/>
</dbReference>
<dbReference type="PATRIC" id="fig|38300.4.peg.4174"/>
<sequence>MEHVIRRVRAEEWARARDLRLAALQDPLAPIAFYESYEQALGQPDSFWQERTSSAAAGVDVVQFVAEAPDGRWDGTVSVLVEPKGSARIGKPAPVDQTHVVGVFVRAEARGSGLAAELFRAALDWSWALDEPRVDRVRLLFHEDNERAAGLYRKVGFVPSDDTAPVPEDPPAREYEIRR</sequence>
<keyword evidence="2" id="KW-0808">Transferase</keyword>
<dbReference type="AlphaFoldDB" id="A0A0M3QJ17"/>
<dbReference type="STRING" id="38300.SPRI_3977"/>
<name>A0A0M3QJ17_STRPR</name>